<protein>
    <submittedName>
        <fullName evidence="2">SpoVA/SpoVAEb family sporulation membrane protein</fullName>
    </submittedName>
</protein>
<evidence type="ECO:0000313" key="3">
    <source>
        <dbReference type="Proteomes" id="UP001215087"/>
    </source>
</evidence>
<feature type="transmembrane region" description="Helical" evidence="1">
    <location>
        <begin position="5"/>
        <end position="21"/>
    </location>
</feature>
<organism evidence="2 3">
    <name type="scientific">Eubacterium limosum</name>
    <dbReference type="NCBI Taxonomy" id="1736"/>
    <lineage>
        <taxon>Bacteria</taxon>
        <taxon>Bacillati</taxon>
        <taxon>Bacillota</taxon>
        <taxon>Clostridia</taxon>
        <taxon>Eubacteriales</taxon>
        <taxon>Eubacteriaceae</taxon>
        <taxon>Eubacterium</taxon>
    </lineage>
</organism>
<sequence length="113" mass="12206">MNFIYAFVCGGIICLIAHFIFEKTKVRIPVFLTFSICFGGLLTMLGIMTLFVQVASGGIIVMIIDAGEALYWGMVSLLAGDASVLFGFLSLLLFAMLLGIIGGIINYKKSVKL</sequence>
<keyword evidence="1" id="KW-0472">Membrane</keyword>
<feature type="transmembrane region" description="Helical" evidence="1">
    <location>
        <begin position="85"/>
        <end position="107"/>
    </location>
</feature>
<comment type="caution">
    <text evidence="2">The sequence shown here is derived from an EMBL/GenBank/DDBJ whole genome shotgun (WGS) entry which is preliminary data.</text>
</comment>
<keyword evidence="3" id="KW-1185">Reference proteome</keyword>
<accession>A0ABT5UU35</accession>
<evidence type="ECO:0000313" key="2">
    <source>
        <dbReference type="EMBL" id="MDE1472453.1"/>
    </source>
</evidence>
<dbReference type="EMBL" id="JAQSVD010000015">
    <property type="protein sequence ID" value="MDE1472453.1"/>
    <property type="molecule type" value="Genomic_DNA"/>
</dbReference>
<dbReference type="InterPro" id="IPR005562">
    <property type="entry name" value="SpoVA"/>
</dbReference>
<feature type="transmembrane region" description="Helical" evidence="1">
    <location>
        <begin position="59"/>
        <end position="79"/>
    </location>
</feature>
<proteinExistence type="predicted"/>
<reference evidence="2 3" key="1">
    <citation type="submission" date="2023-02" db="EMBL/GenBank/DDBJ databases">
        <title>Comparative genome analysis of Eubacterium limosum species.</title>
        <authorList>
            <person name="Bak J.E."/>
        </authorList>
    </citation>
    <scope>NUCLEOTIDE SEQUENCE [LARGE SCALE GENOMIC DNA]</scope>
    <source>
        <strain evidence="2 3">KGMB01548</strain>
    </source>
</reference>
<dbReference type="RefSeq" id="WP_227209150.1">
    <property type="nucleotide sequence ID" value="NZ_JAJCLO010000019.1"/>
</dbReference>
<dbReference type="Proteomes" id="UP001215087">
    <property type="component" value="Unassembled WGS sequence"/>
</dbReference>
<feature type="transmembrane region" description="Helical" evidence="1">
    <location>
        <begin position="27"/>
        <end position="52"/>
    </location>
</feature>
<keyword evidence="1" id="KW-0812">Transmembrane</keyword>
<gene>
    <name evidence="2" type="ORF">PTZ04_19525</name>
</gene>
<name>A0ABT5UU35_EUBLI</name>
<keyword evidence="1" id="KW-1133">Transmembrane helix</keyword>
<evidence type="ECO:0000256" key="1">
    <source>
        <dbReference type="SAM" id="Phobius"/>
    </source>
</evidence>
<dbReference type="Pfam" id="PF03862">
    <property type="entry name" value="SpoVAC_SpoVAEB"/>
    <property type="match status" value="1"/>
</dbReference>